<dbReference type="Proteomes" id="UP001501747">
    <property type="component" value="Unassembled WGS sequence"/>
</dbReference>
<feature type="chain" id="PRO_5046931325" evidence="1">
    <location>
        <begin position="35"/>
        <end position="175"/>
    </location>
</feature>
<keyword evidence="1" id="KW-0732">Signal</keyword>
<evidence type="ECO:0000313" key="3">
    <source>
        <dbReference type="Proteomes" id="UP001501747"/>
    </source>
</evidence>
<accession>A0ABP7RCM3</accession>
<dbReference type="EMBL" id="BAABAL010000005">
    <property type="protein sequence ID" value="GAA3995657.1"/>
    <property type="molecule type" value="Genomic_DNA"/>
</dbReference>
<comment type="caution">
    <text evidence="2">The sequence shown here is derived from an EMBL/GenBank/DDBJ whole genome shotgun (WGS) entry which is preliminary data.</text>
</comment>
<gene>
    <name evidence="2" type="ORF">GCM10022247_14410</name>
</gene>
<name>A0ABP7RCM3_9PSEU</name>
<reference evidence="3" key="1">
    <citation type="journal article" date="2019" name="Int. J. Syst. Evol. Microbiol.">
        <title>The Global Catalogue of Microorganisms (GCM) 10K type strain sequencing project: providing services to taxonomists for standard genome sequencing and annotation.</title>
        <authorList>
            <consortium name="The Broad Institute Genomics Platform"/>
            <consortium name="The Broad Institute Genome Sequencing Center for Infectious Disease"/>
            <person name="Wu L."/>
            <person name="Ma J."/>
        </authorList>
    </citation>
    <scope>NUCLEOTIDE SEQUENCE [LARGE SCALE GENOMIC DNA]</scope>
    <source>
        <strain evidence="3">JCM 17342</strain>
    </source>
</reference>
<feature type="signal peptide" evidence="1">
    <location>
        <begin position="1"/>
        <end position="34"/>
    </location>
</feature>
<organism evidence="2 3">
    <name type="scientific">Allokutzneria multivorans</name>
    <dbReference type="NCBI Taxonomy" id="1142134"/>
    <lineage>
        <taxon>Bacteria</taxon>
        <taxon>Bacillati</taxon>
        <taxon>Actinomycetota</taxon>
        <taxon>Actinomycetes</taxon>
        <taxon>Pseudonocardiales</taxon>
        <taxon>Pseudonocardiaceae</taxon>
        <taxon>Allokutzneria</taxon>
    </lineage>
</organism>
<keyword evidence="3" id="KW-1185">Reference proteome</keyword>
<evidence type="ECO:0000256" key="1">
    <source>
        <dbReference type="SAM" id="SignalP"/>
    </source>
</evidence>
<proteinExistence type="predicted"/>
<evidence type="ECO:0000313" key="2">
    <source>
        <dbReference type="EMBL" id="GAA3995657.1"/>
    </source>
</evidence>
<protein>
    <submittedName>
        <fullName evidence="2">Uncharacterized protein</fullName>
    </submittedName>
</protein>
<sequence>MPLSPAVTRILNAALSAALACAGVSALSAPAAFAACAEAGQVSYSVSGAATSWLPTDLRSDHLEGPGEIIFDAWADVRANAVLAGVPRAEAERIFTSARTSLRAAVVVSHAHGARWNHSAKVPAGQIRRVQQYVEARTFTVRKTSVTPSCAVKTAWTKKITAPLRSGSYQWRLVA</sequence>